<dbReference type="Proteomes" id="UP001597092">
    <property type="component" value="Unassembled WGS sequence"/>
</dbReference>
<dbReference type="InterPro" id="IPR007362">
    <property type="entry name" value="DUF429"/>
</dbReference>
<reference evidence="1 2" key="1">
    <citation type="journal article" date="2019" name="Int. J. Syst. Evol. Microbiol.">
        <title>The Global Catalogue of Microorganisms (GCM) 10K type strain sequencing project: providing services to taxonomists for standard genome sequencing and annotation.</title>
        <authorList>
            <consortium name="The Broad Institute Genomics Platform"/>
            <consortium name="The Broad Institute Genome Sequencing Center for Infectious Disease"/>
            <person name="Wu L."/>
            <person name="Ma J."/>
        </authorList>
    </citation>
    <scope>NUCLEOTIDE SEQUENCE [LARGE SCALE GENOMIC DNA]</scope>
    <source>
        <strain evidence="1 2">CGMCC 1.10387</strain>
    </source>
</reference>
<accession>A0ABD6DYZ4</accession>
<protein>
    <submittedName>
        <fullName evidence="1">DUF429 domain-containing protein</fullName>
    </submittedName>
</protein>
<dbReference type="EMBL" id="JBHUDP010000014">
    <property type="protein sequence ID" value="MFD1687537.1"/>
    <property type="molecule type" value="Genomic_DNA"/>
</dbReference>
<name>A0ABD6DYZ4_9EURY</name>
<gene>
    <name evidence="1" type="ORF">ACFSAS_18285</name>
</gene>
<dbReference type="RefSeq" id="WP_256309029.1">
    <property type="nucleotide sequence ID" value="NZ_JANHAW010000004.1"/>
</dbReference>
<keyword evidence="2" id="KW-1185">Reference proteome</keyword>
<dbReference type="AlphaFoldDB" id="A0ABD6DYZ4"/>
<sequence>MSTAVGVDWASGCWVVVALGESGDVEITTEPAILNVWEQHREAEALLVDIPIGLPEDSPRACDEAAKEFLGSRQSSVFSVPSREAVETRDYEDAREKNNGLGSQSWGLIPRIREVDTFLRIHEDAKSRIYESHPEVCFEQFTRQTEMEPVGSKQQDDGIDTRFDVLEAIDEAFGSQVREFVDERRADSPWHYRIQSGRLDDVVDAAVLALTATTGGDFAVFTEGRTATDERVIIAPPTP</sequence>
<organism evidence="1 2">
    <name type="scientific">Halobellus litoreus</name>
    <dbReference type="NCBI Taxonomy" id="755310"/>
    <lineage>
        <taxon>Archaea</taxon>
        <taxon>Methanobacteriati</taxon>
        <taxon>Methanobacteriota</taxon>
        <taxon>Stenosarchaea group</taxon>
        <taxon>Halobacteria</taxon>
        <taxon>Halobacteriales</taxon>
        <taxon>Haloferacaceae</taxon>
        <taxon>Halobellus</taxon>
    </lineage>
</organism>
<dbReference type="Pfam" id="PF04250">
    <property type="entry name" value="DUF429"/>
    <property type="match status" value="1"/>
</dbReference>
<evidence type="ECO:0000313" key="2">
    <source>
        <dbReference type="Proteomes" id="UP001597092"/>
    </source>
</evidence>
<proteinExistence type="predicted"/>
<comment type="caution">
    <text evidence="1">The sequence shown here is derived from an EMBL/GenBank/DDBJ whole genome shotgun (WGS) entry which is preliminary data.</text>
</comment>
<evidence type="ECO:0000313" key="1">
    <source>
        <dbReference type="EMBL" id="MFD1687537.1"/>
    </source>
</evidence>